<evidence type="ECO:0000256" key="1">
    <source>
        <dbReference type="SAM" id="SignalP"/>
    </source>
</evidence>
<dbReference type="Proteomes" id="UP001501508">
    <property type="component" value="Unassembled WGS sequence"/>
</dbReference>
<keyword evidence="1" id="KW-0732">Signal</keyword>
<evidence type="ECO:0000313" key="3">
    <source>
        <dbReference type="Proteomes" id="UP001501508"/>
    </source>
</evidence>
<evidence type="ECO:0000313" key="2">
    <source>
        <dbReference type="EMBL" id="GAA4432481.1"/>
    </source>
</evidence>
<dbReference type="RefSeq" id="WP_345026405.1">
    <property type="nucleotide sequence ID" value="NZ_BAABEY010000002.1"/>
</dbReference>
<protein>
    <recommendedName>
        <fullName evidence="4">WD40 repeat protein</fullName>
    </recommendedName>
</protein>
<keyword evidence="3" id="KW-1185">Reference proteome</keyword>
<accession>A0ABP8LMC3</accession>
<proteinExistence type="predicted"/>
<feature type="signal peptide" evidence="1">
    <location>
        <begin position="1"/>
        <end position="27"/>
    </location>
</feature>
<dbReference type="Gene3D" id="2.40.160.50">
    <property type="entry name" value="membrane protein fhac: a member of the omp85/tpsb transporter family"/>
    <property type="match status" value="1"/>
</dbReference>
<feature type="chain" id="PRO_5045518471" description="WD40 repeat protein" evidence="1">
    <location>
        <begin position="28"/>
        <end position="1083"/>
    </location>
</feature>
<name>A0ABP8LMC3_9BACT</name>
<comment type="caution">
    <text evidence="2">The sequence shown here is derived from an EMBL/GenBank/DDBJ whole genome shotgun (WGS) entry which is preliminary data.</text>
</comment>
<dbReference type="Gene3D" id="2.120.10.30">
    <property type="entry name" value="TolB, C-terminal domain"/>
    <property type="match status" value="1"/>
</dbReference>
<dbReference type="SUPFAM" id="SSF82171">
    <property type="entry name" value="DPP6 N-terminal domain-like"/>
    <property type="match status" value="1"/>
</dbReference>
<gene>
    <name evidence="2" type="ORF">GCM10023091_04630</name>
</gene>
<dbReference type="EMBL" id="BAABEY010000002">
    <property type="protein sequence ID" value="GAA4432481.1"/>
    <property type="molecule type" value="Genomic_DNA"/>
</dbReference>
<organism evidence="2 3">
    <name type="scientific">Ravibacter arvi</name>
    <dbReference type="NCBI Taxonomy" id="2051041"/>
    <lineage>
        <taxon>Bacteria</taxon>
        <taxon>Pseudomonadati</taxon>
        <taxon>Bacteroidota</taxon>
        <taxon>Cytophagia</taxon>
        <taxon>Cytophagales</taxon>
        <taxon>Spirosomataceae</taxon>
        <taxon>Ravibacter</taxon>
    </lineage>
</organism>
<sequence length="1083" mass="122283">MNLYSGRLKRSLLLLFVLALAVPKAHAQLYPSKEKFGKNRIQYRNFKWRIFQTSNYEVYFYQNGDNLARLTAQFAETEFDRVTDMLGYTPYNKIKIFLYNSPEELEQSNIGIATFDELNETDIDLAQSRLEVAFTGDQISFRKELVNKIAQLFVYDMLYGGNLKDALQSSILLSLPDWFMTGIARYVADGWSPELNNYMHDAIQNRNIRRPSLLEGEDAALIGQSIWNYIAEEYGKDNISNILNLTRIIRTEQTSITSTLGVPSFGKFLSNWRAFYGDVINSAQGSYQTAKPSWTYKIGGLEKTKPGTHVDLSLDNKILAVSEPNKRNYKVTTYNLETGRKMVIRQGNILSNHISKGGSIPQVGWTKDNNLVILVPGHNRHQLFLYEKLDTKKPKIARKTSLRNLDHIVDMDVSKDGTTLAVSADKGGQNDLYLININRGSTVPLTNDIYDDLSPRFVGNSNRKLIFASNRPSDSLRVRGNFKTIRNSLGLFEHSGVPRSASAPKLLDSLGTYNLPVYSTENDLYFLSDMKGVNNLFRYNYNSKTVSQNTNYIQGLKEPVVRTAGNGGLAYLQLEKGEVKVAYLNHYSPGSIAETPAFRKGIHGVTSFSRSSNAETGESTIAKNDTVQKAALEEPVKKLELRAGEVDTENYVFDEDVIQTIGGRSVSRIGSGRGTSAIAPRSRVRENININGPFNYKGLFIANDSKSEWAADPIRGFGYRQSISMNDLLENNVLKAGGFLGMDGRSFFKTYDLFLEYNLNKYRVDFGLRYDRTNFYQSEALAGPQKYRYNQVLLTAAYPFTRTARFSFSPAYTSTYLIRTNVSTRDKSSHYVGFKSELVFDNSIVNGLNMTEGTKMKIRYENHMGLSRISDSFYRVSIDLRRYQKIHRDLILAIRVAGSHSGGKSPKKSSMGGMENWIGPRHSNNETAYNPFFFGEAIDNRDVFFTEFATNMRGFGFNRLSGTTYMMSNVELRIPLVKYLYRGPITSNFLRNLQFAGFTDIGTAWTGKGPFSQENSLNTEIIGGNGLPFTASVVNFRNPYIWGYGVGVRTTLFGIYGKFDYAWGVDNSIVKKPIPYLTLGYDF</sequence>
<evidence type="ECO:0008006" key="4">
    <source>
        <dbReference type="Google" id="ProtNLM"/>
    </source>
</evidence>
<reference evidence="3" key="1">
    <citation type="journal article" date="2019" name="Int. J. Syst. Evol. Microbiol.">
        <title>The Global Catalogue of Microorganisms (GCM) 10K type strain sequencing project: providing services to taxonomists for standard genome sequencing and annotation.</title>
        <authorList>
            <consortium name="The Broad Institute Genomics Platform"/>
            <consortium name="The Broad Institute Genome Sequencing Center for Infectious Disease"/>
            <person name="Wu L."/>
            <person name="Ma J."/>
        </authorList>
    </citation>
    <scope>NUCLEOTIDE SEQUENCE [LARGE SCALE GENOMIC DNA]</scope>
    <source>
        <strain evidence="3">JCM 31920</strain>
    </source>
</reference>
<dbReference type="InterPro" id="IPR011042">
    <property type="entry name" value="6-blade_b-propeller_TolB-like"/>
</dbReference>